<name>A0A0G4HWW1_9ALVE</name>
<dbReference type="PANTHER" id="PTHR46028:SF5">
    <property type="entry name" value="KYNURENINE 3-MONOOXYGENASE"/>
    <property type="match status" value="1"/>
</dbReference>
<dbReference type="PANTHER" id="PTHR46028">
    <property type="entry name" value="KYNURENINE 3-MONOOXYGENASE"/>
    <property type="match status" value="1"/>
</dbReference>
<evidence type="ECO:0000313" key="2">
    <source>
        <dbReference type="EMBL" id="CEM48990.1"/>
    </source>
</evidence>
<dbReference type="InterPro" id="IPR036188">
    <property type="entry name" value="FAD/NAD-bd_sf"/>
</dbReference>
<keyword evidence="1" id="KW-0732">Signal</keyword>
<feature type="signal peptide" evidence="1">
    <location>
        <begin position="1"/>
        <end position="20"/>
    </location>
</feature>
<protein>
    <recommendedName>
        <fullName evidence="3">FAD-binding domain-containing protein</fullName>
    </recommendedName>
</protein>
<gene>
    <name evidence="2" type="ORF">Cvel_1471</name>
</gene>
<dbReference type="AlphaFoldDB" id="A0A0G4HWW1"/>
<dbReference type="SUPFAM" id="SSF51905">
    <property type="entry name" value="FAD/NAD(P)-binding domain"/>
    <property type="match status" value="1"/>
</dbReference>
<dbReference type="GO" id="GO:0004502">
    <property type="term" value="F:kynurenine 3-monooxygenase activity"/>
    <property type="evidence" value="ECO:0007669"/>
    <property type="project" value="TreeGrafter"/>
</dbReference>
<dbReference type="GO" id="GO:0070189">
    <property type="term" value="P:kynurenine metabolic process"/>
    <property type="evidence" value="ECO:0007669"/>
    <property type="project" value="TreeGrafter"/>
</dbReference>
<reference evidence="2" key="1">
    <citation type="submission" date="2014-11" db="EMBL/GenBank/DDBJ databases">
        <authorList>
            <person name="Otto D Thomas"/>
            <person name="Naeem Raeece"/>
        </authorList>
    </citation>
    <scope>NUCLEOTIDE SEQUENCE</scope>
</reference>
<dbReference type="Gene3D" id="3.50.50.60">
    <property type="entry name" value="FAD/NAD(P)-binding domain"/>
    <property type="match status" value="2"/>
</dbReference>
<proteinExistence type="predicted"/>
<evidence type="ECO:0000256" key="1">
    <source>
        <dbReference type="SAM" id="SignalP"/>
    </source>
</evidence>
<evidence type="ECO:0008006" key="3">
    <source>
        <dbReference type="Google" id="ProtNLM"/>
    </source>
</evidence>
<organism evidence="2">
    <name type="scientific">Chromera velia CCMP2878</name>
    <dbReference type="NCBI Taxonomy" id="1169474"/>
    <lineage>
        <taxon>Eukaryota</taxon>
        <taxon>Sar</taxon>
        <taxon>Alveolata</taxon>
        <taxon>Colpodellida</taxon>
        <taxon>Chromeraceae</taxon>
        <taxon>Chromera</taxon>
    </lineage>
</organism>
<feature type="chain" id="PRO_5005192059" description="FAD-binding domain-containing protein" evidence="1">
    <location>
        <begin position="21"/>
        <end position="563"/>
    </location>
</feature>
<accession>A0A0G4HWW1</accession>
<sequence length="563" mass="61198">MPRFLVALLFSCCLCLSGAAAFLQAKPRERSIRGISSRRRFSSVLAGQRQGTSLAPPQKVAIVGGGPAGLLLAHYILDKTDNSVAVSIFERGPDPRKDDSISGRQYSLGLNVRGRAAISGIEDLWKAVAKEGLESDNFLLHVFGRKFRLRSQKADVPPSLLIGRKALCKALATELVRKYGQRGGRLDLSFDSAPSSVDLGNGVLYLSKGKFAVADLIVGADGMNSIVREAIVEAVEKQEKKTEATGEEEPDTEQRVREAMRFSSKETGKVLSEFRRETSTLSGRWRVLHDNMPTSLDADAVHLLTGTLGQGREKEGKKKTPVSGGLFVIPARDGTCSVLVNWRESNPPVELLSSTPSEFCDIIETGFKAFGRPSEEAAKRVLSQRNQFAQVVYCSSMMAPQAVGTAVLIGDAAHATGGSQGQGANSAALDCMAFGELLDKFRAEGLHGSGKGLDFQRLASEFSARQTKEGHALLQLLQVESLPFPWSILFFFREAFRSVISKVPVLGKAVFGRDAALWGSSKQLKMSQSLVPYSEIAESYRFWIRRALERRGSQAPSGLKQTL</sequence>
<dbReference type="EMBL" id="CDMZ01004201">
    <property type="protein sequence ID" value="CEM48990.1"/>
    <property type="molecule type" value="Genomic_DNA"/>
</dbReference>
<dbReference type="VEuPathDB" id="CryptoDB:Cvel_1471"/>
<dbReference type="PRINTS" id="PR00420">
    <property type="entry name" value="RNGMNOXGNASE"/>
</dbReference>